<accession>A0A1E8PMK5</accession>
<organism evidence="2 3">
    <name type="scientific">Janthinobacterium lividum</name>
    <dbReference type="NCBI Taxonomy" id="29581"/>
    <lineage>
        <taxon>Bacteria</taxon>
        <taxon>Pseudomonadati</taxon>
        <taxon>Pseudomonadota</taxon>
        <taxon>Betaproteobacteria</taxon>
        <taxon>Burkholderiales</taxon>
        <taxon>Oxalobacteraceae</taxon>
        <taxon>Janthinobacterium</taxon>
    </lineage>
</organism>
<name>A0A1E8PMK5_9BURK</name>
<gene>
    <name evidence="2" type="ORF">BA896_022360</name>
</gene>
<proteinExistence type="predicted"/>
<dbReference type="InterPro" id="IPR010297">
    <property type="entry name" value="DUF900_hydrolase"/>
</dbReference>
<dbReference type="Pfam" id="PF05990">
    <property type="entry name" value="DUF900"/>
    <property type="match status" value="1"/>
</dbReference>
<feature type="region of interest" description="Disordered" evidence="1">
    <location>
        <begin position="131"/>
        <end position="157"/>
    </location>
</feature>
<dbReference type="Proteomes" id="UP000092634">
    <property type="component" value="Unassembled WGS sequence"/>
</dbReference>
<protein>
    <recommendedName>
        <fullName evidence="4">Alpha/beta fold hydrolase</fullName>
    </recommendedName>
</protein>
<evidence type="ECO:0000313" key="2">
    <source>
        <dbReference type="EMBL" id="OFJ47167.1"/>
    </source>
</evidence>
<comment type="caution">
    <text evidence="2">The sequence shown here is derived from an EMBL/GenBank/DDBJ whole genome shotgun (WGS) entry which is preliminary data.</text>
</comment>
<evidence type="ECO:0000313" key="3">
    <source>
        <dbReference type="Proteomes" id="UP000092634"/>
    </source>
</evidence>
<dbReference type="Gene3D" id="3.40.50.1820">
    <property type="entry name" value="alpha/beta hydrolase"/>
    <property type="match status" value="1"/>
</dbReference>
<reference evidence="2 3" key="1">
    <citation type="submission" date="2016-10" db="EMBL/GenBank/DDBJ databases">
        <title>Updated version of Genome Assembly of Janthinobacterium lividum ERGS5:01.</title>
        <authorList>
            <person name="Kumar R."/>
            <person name="Acharya V."/>
            <person name="Singh D."/>
        </authorList>
    </citation>
    <scope>NUCLEOTIDE SEQUENCE [LARGE SCALE GENOMIC DNA]</scope>
    <source>
        <strain evidence="2 3">ERGS5:01</strain>
    </source>
</reference>
<dbReference type="EMBL" id="MAQB02000008">
    <property type="protein sequence ID" value="OFJ47167.1"/>
    <property type="molecule type" value="Genomic_DNA"/>
</dbReference>
<sequence>MDLITSAVLAAIEHGVPSHAPEAVAGQYQRLKLAIGKCDGAAAILATITALEAAPANPQLQLALSAALAAANVPDDMGTLFAAQRLLDTLQRLPSPLPEVETAAAPADKSAVVSNYAVVKVYFATDRQRNVGKPPAQRFSGERSKGMSSGNGGGDGQLSYGSCDISIPRDHRMGQLESPSLWRLEFRNDPAKHVVLLTAEVQGRDNFFAALKTQIRASAGKSAFVFFHGYNVSFEDAARRTGQMAYDLGFDGAPVFYSWPSRGDVAGYTIDENNIEWSTPHITNFLADFLASTEAAQVYLVGHSMGSRGLTRAVADLLAAQPQLAQKITELILSAPDIDAAIFKHDIAPQLAGARNPVTLYASSQDLALAASQAVHGYPRAGDSGAGMLIVAGVETIDATGVDTSFMKHAYFAEKRSALADMFYLIRDNTRADQRFLDPVDTVAGRYWAFKT</sequence>
<dbReference type="AlphaFoldDB" id="A0A1E8PMK5"/>
<dbReference type="InterPro" id="IPR029058">
    <property type="entry name" value="AB_hydrolase_fold"/>
</dbReference>
<dbReference type="PANTHER" id="PTHR36513">
    <property type="entry name" value="ABC TRANSMEMBRANE TYPE-1 DOMAIN-CONTAINING PROTEIN"/>
    <property type="match status" value="1"/>
</dbReference>
<dbReference type="SUPFAM" id="SSF53474">
    <property type="entry name" value="alpha/beta-Hydrolases"/>
    <property type="match status" value="1"/>
</dbReference>
<evidence type="ECO:0008006" key="4">
    <source>
        <dbReference type="Google" id="ProtNLM"/>
    </source>
</evidence>
<dbReference type="PANTHER" id="PTHR36513:SF1">
    <property type="entry name" value="TRANSMEMBRANE PROTEIN"/>
    <property type="match status" value="1"/>
</dbReference>
<evidence type="ECO:0000256" key="1">
    <source>
        <dbReference type="SAM" id="MobiDB-lite"/>
    </source>
</evidence>